<proteinExistence type="predicted"/>
<evidence type="ECO:0000259" key="1">
    <source>
        <dbReference type="PROSITE" id="PS50943"/>
    </source>
</evidence>
<feature type="domain" description="HTH cro/C1-type" evidence="1">
    <location>
        <begin position="7"/>
        <end position="60"/>
    </location>
</feature>
<sequence>MNIGERIDNRLKAIGISQAELARRVGVRQSTINGLIRGESRGSKHLHVIARILRTSPAYLTGETEDPAPDAPILEPERPVQFVTLQVALPSEEALATMFRAMLRIVPEDATEDERAQILARRLPAALSQLRDLAP</sequence>
<gene>
    <name evidence="2" type="ORF">GGR89_001609</name>
</gene>
<dbReference type="SUPFAM" id="SSF47413">
    <property type="entry name" value="lambda repressor-like DNA-binding domains"/>
    <property type="match status" value="1"/>
</dbReference>
<dbReference type="PROSITE" id="PS50943">
    <property type="entry name" value="HTH_CROC1"/>
    <property type="match status" value="1"/>
</dbReference>
<dbReference type="Proteomes" id="UP000531251">
    <property type="component" value="Unassembled WGS sequence"/>
</dbReference>
<protein>
    <submittedName>
        <fullName evidence="2">Transcriptional regulator with XRE-family HTH domain</fullName>
    </submittedName>
</protein>
<dbReference type="InterPro" id="IPR010982">
    <property type="entry name" value="Lambda_DNA-bd_dom_sf"/>
</dbReference>
<dbReference type="CDD" id="cd00093">
    <property type="entry name" value="HTH_XRE"/>
    <property type="match status" value="1"/>
</dbReference>
<dbReference type="Gene3D" id="1.10.260.40">
    <property type="entry name" value="lambda repressor-like DNA-binding domains"/>
    <property type="match status" value="1"/>
</dbReference>
<organism evidence="2 3">
    <name type="scientific">Sphingomonas trueperi</name>
    <dbReference type="NCBI Taxonomy" id="53317"/>
    <lineage>
        <taxon>Bacteria</taxon>
        <taxon>Pseudomonadati</taxon>
        <taxon>Pseudomonadota</taxon>
        <taxon>Alphaproteobacteria</taxon>
        <taxon>Sphingomonadales</taxon>
        <taxon>Sphingomonadaceae</taxon>
        <taxon>Sphingomonas</taxon>
    </lineage>
</organism>
<dbReference type="RefSeq" id="WP_125973650.1">
    <property type="nucleotide sequence ID" value="NZ_BAAADY010000013.1"/>
</dbReference>
<dbReference type="AlphaFoldDB" id="A0A7X5XXQ9"/>
<dbReference type="InterPro" id="IPR001387">
    <property type="entry name" value="Cro/C1-type_HTH"/>
</dbReference>
<evidence type="ECO:0000313" key="2">
    <source>
        <dbReference type="EMBL" id="NJB97297.1"/>
    </source>
</evidence>
<name>A0A7X5XXQ9_9SPHN</name>
<dbReference type="GO" id="GO:0003677">
    <property type="term" value="F:DNA binding"/>
    <property type="evidence" value="ECO:0007669"/>
    <property type="project" value="InterPro"/>
</dbReference>
<accession>A0A7X5XXQ9</accession>
<dbReference type="SMART" id="SM00530">
    <property type="entry name" value="HTH_XRE"/>
    <property type="match status" value="1"/>
</dbReference>
<evidence type="ECO:0000313" key="3">
    <source>
        <dbReference type="Proteomes" id="UP000531251"/>
    </source>
</evidence>
<keyword evidence="3" id="KW-1185">Reference proteome</keyword>
<dbReference type="Pfam" id="PF01381">
    <property type="entry name" value="HTH_3"/>
    <property type="match status" value="1"/>
</dbReference>
<reference evidence="2 3" key="1">
    <citation type="submission" date="2020-03" db="EMBL/GenBank/DDBJ databases">
        <title>Genomic Encyclopedia of Type Strains, Phase IV (KMG-IV): sequencing the most valuable type-strain genomes for metagenomic binning, comparative biology and taxonomic classification.</title>
        <authorList>
            <person name="Goeker M."/>
        </authorList>
    </citation>
    <scope>NUCLEOTIDE SEQUENCE [LARGE SCALE GENOMIC DNA]</scope>
    <source>
        <strain evidence="2 3">DSM 7225</strain>
    </source>
</reference>
<dbReference type="EMBL" id="JAATJB010000004">
    <property type="protein sequence ID" value="NJB97297.1"/>
    <property type="molecule type" value="Genomic_DNA"/>
</dbReference>
<comment type="caution">
    <text evidence="2">The sequence shown here is derived from an EMBL/GenBank/DDBJ whole genome shotgun (WGS) entry which is preliminary data.</text>
</comment>